<evidence type="ECO:0000313" key="3">
    <source>
        <dbReference type="Proteomes" id="UP001237642"/>
    </source>
</evidence>
<dbReference type="AlphaFoldDB" id="A0AAD8JJ53"/>
<feature type="compositionally biased region" description="Polar residues" evidence="1">
    <location>
        <begin position="80"/>
        <end position="96"/>
    </location>
</feature>
<gene>
    <name evidence="2" type="ORF">POM88_002770</name>
</gene>
<reference evidence="2" key="1">
    <citation type="submission" date="2023-02" db="EMBL/GenBank/DDBJ databases">
        <title>Genome of toxic invasive species Heracleum sosnowskyi carries increased number of genes despite the absence of recent whole-genome duplications.</title>
        <authorList>
            <person name="Schelkunov M."/>
            <person name="Shtratnikova V."/>
            <person name="Makarenko M."/>
            <person name="Klepikova A."/>
            <person name="Omelchenko D."/>
            <person name="Novikova G."/>
            <person name="Obukhova E."/>
            <person name="Bogdanov V."/>
            <person name="Penin A."/>
            <person name="Logacheva M."/>
        </authorList>
    </citation>
    <scope>NUCLEOTIDE SEQUENCE</scope>
    <source>
        <strain evidence="2">Hsosn_3</strain>
        <tissue evidence="2">Leaf</tissue>
    </source>
</reference>
<proteinExistence type="predicted"/>
<reference evidence="2" key="2">
    <citation type="submission" date="2023-05" db="EMBL/GenBank/DDBJ databases">
        <authorList>
            <person name="Schelkunov M.I."/>
        </authorList>
    </citation>
    <scope>NUCLEOTIDE SEQUENCE</scope>
    <source>
        <strain evidence="2">Hsosn_3</strain>
        <tissue evidence="2">Leaf</tissue>
    </source>
</reference>
<sequence>MIQNSPAVKTIMEKMCAFWSTLTTLHMDMRSIPWLASLGDEVVKELPVQMLGIWSYLTKKKKEIGHVIDPLGLQGEKVQDVSSQKVGSGPSNTTSHEVGGRKSKEVVDGLLCAYMNLGSSRTHDRKQEDELIEESPGEDLGFSLLSTEDVGHATIDPSQPSGFEAIKLLPQQFGEEKGVVDTSDQKLMLLRDNLQIQHQSFVVGVEKDDTTIQFVR</sequence>
<dbReference type="EMBL" id="JAUIZM010000001">
    <property type="protein sequence ID" value="KAK1403165.1"/>
    <property type="molecule type" value="Genomic_DNA"/>
</dbReference>
<protein>
    <submittedName>
        <fullName evidence="2">Uncharacterized protein</fullName>
    </submittedName>
</protein>
<feature type="region of interest" description="Disordered" evidence="1">
    <location>
        <begin position="79"/>
        <end position="101"/>
    </location>
</feature>
<evidence type="ECO:0000256" key="1">
    <source>
        <dbReference type="SAM" id="MobiDB-lite"/>
    </source>
</evidence>
<dbReference type="Proteomes" id="UP001237642">
    <property type="component" value="Unassembled WGS sequence"/>
</dbReference>
<comment type="caution">
    <text evidence="2">The sequence shown here is derived from an EMBL/GenBank/DDBJ whole genome shotgun (WGS) entry which is preliminary data.</text>
</comment>
<accession>A0AAD8JJ53</accession>
<organism evidence="2 3">
    <name type="scientific">Heracleum sosnowskyi</name>
    <dbReference type="NCBI Taxonomy" id="360622"/>
    <lineage>
        <taxon>Eukaryota</taxon>
        <taxon>Viridiplantae</taxon>
        <taxon>Streptophyta</taxon>
        <taxon>Embryophyta</taxon>
        <taxon>Tracheophyta</taxon>
        <taxon>Spermatophyta</taxon>
        <taxon>Magnoliopsida</taxon>
        <taxon>eudicotyledons</taxon>
        <taxon>Gunneridae</taxon>
        <taxon>Pentapetalae</taxon>
        <taxon>asterids</taxon>
        <taxon>campanulids</taxon>
        <taxon>Apiales</taxon>
        <taxon>Apiaceae</taxon>
        <taxon>Apioideae</taxon>
        <taxon>apioid superclade</taxon>
        <taxon>Tordylieae</taxon>
        <taxon>Tordyliinae</taxon>
        <taxon>Heracleum</taxon>
    </lineage>
</organism>
<evidence type="ECO:0000313" key="2">
    <source>
        <dbReference type="EMBL" id="KAK1403165.1"/>
    </source>
</evidence>
<name>A0AAD8JJ53_9APIA</name>
<keyword evidence="3" id="KW-1185">Reference proteome</keyword>